<dbReference type="AlphaFoldDB" id="A0A848LG97"/>
<dbReference type="Proteomes" id="UP000518300">
    <property type="component" value="Unassembled WGS sequence"/>
</dbReference>
<protein>
    <submittedName>
        <fullName evidence="1">Uncharacterized protein</fullName>
    </submittedName>
</protein>
<evidence type="ECO:0000313" key="1">
    <source>
        <dbReference type="EMBL" id="NMO16225.1"/>
    </source>
</evidence>
<proteinExistence type="predicted"/>
<dbReference type="RefSeq" id="WP_169345517.1">
    <property type="nucleotide sequence ID" value="NZ_JABBJJ010000061.1"/>
</dbReference>
<dbReference type="EMBL" id="JABBJJ010000061">
    <property type="protein sequence ID" value="NMO16225.1"/>
    <property type="molecule type" value="Genomic_DNA"/>
</dbReference>
<evidence type="ECO:0000313" key="2">
    <source>
        <dbReference type="Proteomes" id="UP000518300"/>
    </source>
</evidence>
<comment type="caution">
    <text evidence="1">The sequence shown here is derived from an EMBL/GenBank/DDBJ whole genome shotgun (WGS) entry which is preliminary data.</text>
</comment>
<keyword evidence="2" id="KW-1185">Reference proteome</keyword>
<gene>
    <name evidence="1" type="ORF">HG543_15395</name>
</gene>
<reference evidence="1 2" key="1">
    <citation type="submission" date="2020-04" db="EMBL/GenBank/DDBJ databases">
        <title>Draft genome of Pyxidicoccus fallax type strain.</title>
        <authorList>
            <person name="Whitworth D.E."/>
        </authorList>
    </citation>
    <scope>NUCLEOTIDE SEQUENCE [LARGE SCALE GENOMIC DNA]</scope>
    <source>
        <strain evidence="1 2">DSM 14698</strain>
    </source>
</reference>
<name>A0A848LG97_9BACT</name>
<accession>A0A848LG97</accession>
<sequence>MSYAIHMHSALTSMMESLPSRARLSVQGRLARLAEAAEQWPAGDLRWGQLARQQGEELLFYAEGCCVRLGLEPERRRLVVRELGRVLVRLPARRDEPATSPDVQATLNVS</sequence>
<organism evidence="1 2">
    <name type="scientific">Pyxidicoccus fallax</name>
    <dbReference type="NCBI Taxonomy" id="394095"/>
    <lineage>
        <taxon>Bacteria</taxon>
        <taxon>Pseudomonadati</taxon>
        <taxon>Myxococcota</taxon>
        <taxon>Myxococcia</taxon>
        <taxon>Myxococcales</taxon>
        <taxon>Cystobacterineae</taxon>
        <taxon>Myxococcaceae</taxon>
        <taxon>Pyxidicoccus</taxon>
    </lineage>
</organism>